<dbReference type="Gene3D" id="2.30.39.10">
    <property type="entry name" value="Alpha-1-antitrypsin, domain 1"/>
    <property type="match status" value="1"/>
</dbReference>
<dbReference type="SMART" id="SM00093">
    <property type="entry name" value="SERPIN"/>
    <property type="match status" value="1"/>
</dbReference>
<organism evidence="3 4">
    <name type="scientific">Bacteroides pyogenes JCM 6292</name>
    <dbReference type="NCBI Taxonomy" id="1235809"/>
    <lineage>
        <taxon>Bacteria</taxon>
        <taxon>Pseudomonadati</taxon>
        <taxon>Bacteroidota</taxon>
        <taxon>Bacteroidia</taxon>
        <taxon>Bacteroidales</taxon>
        <taxon>Bacteroidaceae</taxon>
        <taxon>Bacteroides</taxon>
    </lineage>
</organism>
<evidence type="ECO:0000313" key="4">
    <source>
        <dbReference type="Proteomes" id="UP000018861"/>
    </source>
</evidence>
<evidence type="ECO:0000313" key="3">
    <source>
        <dbReference type="EMBL" id="GAE14379.1"/>
    </source>
</evidence>
<evidence type="ECO:0000259" key="2">
    <source>
        <dbReference type="SMART" id="SM00093"/>
    </source>
</evidence>
<reference evidence="3 4" key="1">
    <citation type="journal article" date="2014" name="Genome Announc.">
        <title>Draft Genome Sequences of Three Strains of Bacteroides pyogenes Isolated from a Cat and Swine.</title>
        <authorList>
            <person name="Sakamoto M."/>
            <person name="Oshima K."/>
            <person name="Suda W."/>
            <person name="Kitamura K."/>
            <person name="Iida T."/>
            <person name="Hattori M."/>
            <person name="Ohkuma M."/>
        </authorList>
    </citation>
    <scope>NUCLEOTIDE SEQUENCE [LARGE SCALE GENOMIC DNA]</scope>
    <source>
        <strain evidence="3 4">JCM 6292</strain>
    </source>
</reference>
<comment type="similarity">
    <text evidence="1">Belongs to the serpin family.</text>
</comment>
<dbReference type="EMBL" id="BAIQ01000003">
    <property type="protein sequence ID" value="GAE14379.1"/>
    <property type="molecule type" value="Genomic_DNA"/>
</dbReference>
<proteinExistence type="inferred from homology"/>
<dbReference type="InterPro" id="IPR042185">
    <property type="entry name" value="Serpin_sf_2"/>
</dbReference>
<dbReference type="InterPro" id="IPR023796">
    <property type="entry name" value="Serpin_dom"/>
</dbReference>
<sequence>METGKRICQALKNLRKRIADANEIPFEIEECTHKGDCPGTCPKCESELRYLMESINQREQEGKPVVVDGLMSEAELHQAFDIKPICPESPQEPEDFVLQGMPAPPEHILMGDIAAPSNSDFAAIIARELLAKTDGNIVFSPVGLCRMLEMLQEGMDYDSSIYEKVNQLILGFNSNLEPSYDENFKLEHASSIWYNKSMGAIHEDYIDELENSYDAEAHHANFAQKEQVKQNIDKWVSDNTHQMIKSLDTEISQDALMLVLDAIYMNGKWESPFDSDYTETDTFYNEDGSETDVEMMYQNMEEAAYAETEKYQVIRLPYRDHAHSMVLVLPKEGISIERVMETADWVDDETDICEVDFYMPRFQFDNTLSLEVVLRELGLGDMFDKDDCFPKITDQPAHISQIKQQCVINVEEEGTEAAALTIAECEVGCPPPDEMPEPVTMKLDRPFAFAITGEYDELLFMGIVRNME</sequence>
<protein>
    <submittedName>
        <fullName evidence="3">Serine protease inhibitor</fullName>
    </submittedName>
</protein>
<dbReference type="GO" id="GO:0005615">
    <property type="term" value="C:extracellular space"/>
    <property type="evidence" value="ECO:0007669"/>
    <property type="project" value="InterPro"/>
</dbReference>
<comment type="caution">
    <text evidence="3">The sequence shown here is derived from an EMBL/GenBank/DDBJ whole genome shotgun (WGS) entry which is preliminary data.</text>
</comment>
<dbReference type="InterPro" id="IPR042178">
    <property type="entry name" value="Serpin_sf_1"/>
</dbReference>
<dbReference type="PANTHER" id="PTHR11461:SF211">
    <property type="entry name" value="GH10112P-RELATED"/>
    <property type="match status" value="1"/>
</dbReference>
<dbReference type="GO" id="GO:0004867">
    <property type="term" value="F:serine-type endopeptidase inhibitor activity"/>
    <property type="evidence" value="ECO:0007669"/>
    <property type="project" value="InterPro"/>
</dbReference>
<dbReference type="InterPro" id="IPR036186">
    <property type="entry name" value="Serpin_sf"/>
</dbReference>
<name>W4P5G1_9BACE</name>
<dbReference type="InterPro" id="IPR000215">
    <property type="entry name" value="Serpin_fam"/>
</dbReference>
<evidence type="ECO:0000256" key="1">
    <source>
        <dbReference type="RuleBase" id="RU000411"/>
    </source>
</evidence>
<dbReference type="CDD" id="cd00172">
    <property type="entry name" value="serpin"/>
    <property type="match status" value="1"/>
</dbReference>
<dbReference type="PANTHER" id="PTHR11461">
    <property type="entry name" value="SERINE PROTEASE INHIBITOR, SERPIN"/>
    <property type="match status" value="1"/>
</dbReference>
<accession>W4P5G1</accession>
<dbReference type="Gene3D" id="3.30.497.10">
    <property type="entry name" value="Antithrombin, subunit I, domain 2"/>
    <property type="match status" value="1"/>
</dbReference>
<gene>
    <name evidence="3" type="ORF">JCM6292_503</name>
</gene>
<feature type="domain" description="Serpin" evidence="2">
    <location>
        <begin position="123"/>
        <end position="467"/>
    </location>
</feature>
<dbReference type="AlphaFoldDB" id="W4P5G1"/>
<dbReference type="Pfam" id="PF00079">
    <property type="entry name" value="Serpin"/>
    <property type="match status" value="1"/>
</dbReference>
<dbReference type="Proteomes" id="UP000018861">
    <property type="component" value="Unassembled WGS sequence"/>
</dbReference>
<dbReference type="SUPFAM" id="SSF56574">
    <property type="entry name" value="Serpins"/>
    <property type="match status" value="1"/>
</dbReference>